<dbReference type="InterPro" id="IPR001119">
    <property type="entry name" value="SLH_dom"/>
</dbReference>
<organism evidence="3 4">
    <name type="scientific">Paenibacillus baimaensis</name>
    <dbReference type="NCBI Taxonomy" id="2982185"/>
    <lineage>
        <taxon>Bacteria</taxon>
        <taxon>Bacillati</taxon>
        <taxon>Bacillota</taxon>
        <taxon>Bacilli</taxon>
        <taxon>Bacillales</taxon>
        <taxon>Paenibacillaceae</taxon>
        <taxon>Paenibacillus</taxon>
    </lineage>
</organism>
<sequence length="426" mass="46581">MNKVLTIAGILVITVSLLAPTVSAVGTNYDVVMYPQAQQVQQVSANQASKMALFSTNDLVSSASAPRTTLFAANDVSAVKKVSLSDIAGHWSESGVNAAISKGYVDGYPDGTFQPERSVSRAEFIKMLIGAMGLNKQQAESGDNWYGPYLNIAVESGIHRYEDFSQDINGAIPRLEMARLIVRATDAEKRKSIDETDDLTFVYVAAKKGLMQGLDGGDLALDQDTTRAQAITVIERVLKANAGGKLEVDASAVMLAEVALTGSNIGSMLNAKSKPLPLQLYLGYDDLDVSVTQVIVVNMADPSNPYHSWFKDVAKENRYFNPEDYIIAVHLNINNRSEKPGQRLVMPQTLKIWNSIRIDMINSSTPVDTLQLLPLKDVVMYDTWIVGAFNKKYFEDAFARIGYAGFSLNLVNGSGEYRFVEGKLKP</sequence>
<protein>
    <submittedName>
        <fullName evidence="3">S-layer homology domain-containing protein</fullName>
    </submittedName>
</protein>
<dbReference type="Proteomes" id="UP001652445">
    <property type="component" value="Unassembled WGS sequence"/>
</dbReference>
<evidence type="ECO:0000256" key="1">
    <source>
        <dbReference type="SAM" id="SignalP"/>
    </source>
</evidence>
<gene>
    <name evidence="3" type="ORF">OB236_09635</name>
</gene>
<reference evidence="3 4" key="1">
    <citation type="submission" date="2022-09" db="EMBL/GenBank/DDBJ databases">
        <authorList>
            <person name="Han X.L."/>
            <person name="Wang Q."/>
            <person name="Lu T."/>
        </authorList>
    </citation>
    <scope>NUCLEOTIDE SEQUENCE [LARGE SCALE GENOMIC DNA]</scope>
    <source>
        <strain evidence="3 4">WQ 127069</strain>
    </source>
</reference>
<evidence type="ECO:0000259" key="2">
    <source>
        <dbReference type="PROSITE" id="PS51272"/>
    </source>
</evidence>
<dbReference type="RefSeq" id="WP_262683780.1">
    <property type="nucleotide sequence ID" value="NZ_JAOQIO010000023.1"/>
</dbReference>
<comment type="caution">
    <text evidence="3">The sequence shown here is derived from an EMBL/GenBank/DDBJ whole genome shotgun (WGS) entry which is preliminary data.</text>
</comment>
<evidence type="ECO:0000313" key="3">
    <source>
        <dbReference type="EMBL" id="MCU6792389.1"/>
    </source>
</evidence>
<keyword evidence="1" id="KW-0732">Signal</keyword>
<dbReference type="PROSITE" id="PS51272">
    <property type="entry name" value="SLH"/>
    <property type="match status" value="1"/>
</dbReference>
<feature type="signal peptide" evidence="1">
    <location>
        <begin position="1"/>
        <end position="24"/>
    </location>
</feature>
<dbReference type="EMBL" id="JAOQIO010000023">
    <property type="protein sequence ID" value="MCU6792389.1"/>
    <property type="molecule type" value="Genomic_DNA"/>
</dbReference>
<dbReference type="Pfam" id="PF00395">
    <property type="entry name" value="SLH"/>
    <property type="match status" value="1"/>
</dbReference>
<accession>A0ABT2UCM7</accession>
<proteinExistence type="predicted"/>
<feature type="chain" id="PRO_5045878516" evidence="1">
    <location>
        <begin position="25"/>
        <end position="426"/>
    </location>
</feature>
<feature type="domain" description="SLH" evidence="2">
    <location>
        <begin position="79"/>
        <end position="142"/>
    </location>
</feature>
<evidence type="ECO:0000313" key="4">
    <source>
        <dbReference type="Proteomes" id="UP001652445"/>
    </source>
</evidence>
<keyword evidence="4" id="KW-1185">Reference proteome</keyword>
<name>A0ABT2UCM7_9BACL</name>